<protein>
    <submittedName>
        <fullName evidence="1">Uncharacterized protein</fullName>
    </submittedName>
</protein>
<evidence type="ECO:0000313" key="2">
    <source>
        <dbReference type="Proteomes" id="UP000627292"/>
    </source>
</evidence>
<keyword evidence="2" id="KW-1185">Reference proteome</keyword>
<name>A0A917IQF9_9BACT</name>
<sequence length="155" mass="17202">MNITIIKICPMIALFPALLSCSSKKTPELAPEYIFNDPNLKVISSVINRKEGTIAVIYGNTPAVNTANDATGEHVDGEEFKMVTWKLKPMPNWYGTDMNGRMLSVETVDISKKTGENIVFKYHYEPAVKQESHVKTRDSSKRVAFIVGLPAAVMP</sequence>
<gene>
    <name evidence="1" type="ORF">GCM10011379_10200</name>
</gene>
<reference evidence="1" key="1">
    <citation type="journal article" date="2014" name="Int. J. Syst. Evol. Microbiol.">
        <title>Complete genome sequence of Corynebacterium casei LMG S-19264T (=DSM 44701T), isolated from a smear-ripened cheese.</title>
        <authorList>
            <consortium name="US DOE Joint Genome Institute (JGI-PGF)"/>
            <person name="Walter F."/>
            <person name="Albersmeier A."/>
            <person name="Kalinowski J."/>
            <person name="Ruckert C."/>
        </authorList>
    </citation>
    <scope>NUCLEOTIDE SEQUENCE</scope>
    <source>
        <strain evidence="1">CGMCC 1.15290</strain>
    </source>
</reference>
<evidence type="ECO:0000313" key="1">
    <source>
        <dbReference type="EMBL" id="GGH61332.1"/>
    </source>
</evidence>
<reference evidence="1" key="2">
    <citation type="submission" date="2020-09" db="EMBL/GenBank/DDBJ databases">
        <authorList>
            <person name="Sun Q."/>
            <person name="Zhou Y."/>
        </authorList>
    </citation>
    <scope>NUCLEOTIDE SEQUENCE</scope>
    <source>
        <strain evidence="1">CGMCC 1.15290</strain>
    </source>
</reference>
<organism evidence="1 2">
    <name type="scientific">Filimonas zeae</name>
    <dbReference type="NCBI Taxonomy" id="1737353"/>
    <lineage>
        <taxon>Bacteria</taxon>
        <taxon>Pseudomonadati</taxon>
        <taxon>Bacteroidota</taxon>
        <taxon>Chitinophagia</taxon>
        <taxon>Chitinophagales</taxon>
        <taxon>Chitinophagaceae</taxon>
        <taxon>Filimonas</taxon>
    </lineage>
</organism>
<dbReference type="PROSITE" id="PS51257">
    <property type="entry name" value="PROKAR_LIPOPROTEIN"/>
    <property type="match status" value="1"/>
</dbReference>
<proteinExistence type="predicted"/>
<dbReference type="Proteomes" id="UP000627292">
    <property type="component" value="Unassembled WGS sequence"/>
</dbReference>
<dbReference type="AlphaFoldDB" id="A0A917IQF9"/>
<dbReference type="EMBL" id="BMIB01000001">
    <property type="protein sequence ID" value="GGH61332.1"/>
    <property type="molecule type" value="Genomic_DNA"/>
</dbReference>
<accession>A0A917IQF9</accession>
<comment type="caution">
    <text evidence="1">The sequence shown here is derived from an EMBL/GenBank/DDBJ whole genome shotgun (WGS) entry which is preliminary data.</text>
</comment>
<dbReference type="RefSeq" id="WP_188950890.1">
    <property type="nucleotide sequence ID" value="NZ_BMIB01000001.1"/>
</dbReference>